<name>A0A2J6Q402_9HELO</name>
<reference evidence="1 2" key="1">
    <citation type="submission" date="2016-05" db="EMBL/GenBank/DDBJ databases">
        <title>A degradative enzymes factory behind the ericoid mycorrhizal symbiosis.</title>
        <authorList>
            <consortium name="DOE Joint Genome Institute"/>
            <person name="Martino E."/>
            <person name="Morin E."/>
            <person name="Grelet G."/>
            <person name="Kuo A."/>
            <person name="Kohler A."/>
            <person name="Daghino S."/>
            <person name="Barry K."/>
            <person name="Choi C."/>
            <person name="Cichocki N."/>
            <person name="Clum A."/>
            <person name="Copeland A."/>
            <person name="Hainaut M."/>
            <person name="Haridas S."/>
            <person name="Labutti K."/>
            <person name="Lindquist E."/>
            <person name="Lipzen A."/>
            <person name="Khouja H.-R."/>
            <person name="Murat C."/>
            <person name="Ohm R."/>
            <person name="Olson A."/>
            <person name="Spatafora J."/>
            <person name="Veneault-Fourrey C."/>
            <person name="Henrissat B."/>
            <person name="Grigoriev I."/>
            <person name="Martin F."/>
            <person name="Perotto S."/>
        </authorList>
    </citation>
    <scope>NUCLEOTIDE SEQUENCE [LARGE SCALE GENOMIC DNA]</scope>
    <source>
        <strain evidence="1 2">UAMH 7357</strain>
    </source>
</reference>
<dbReference type="Proteomes" id="UP000235672">
    <property type="component" value="Unassembled WGS sequence"/>
</dbReference>
<organism evidence="1 2">
    <name type="scientific">Hyaloscypha hepaticicola</name>
    <dbReference type="NCBI Taxonomy" id="2082293"/>
    <lineage>
        <taxon>Eukaryota</taxon>
        <taxon>Fungi</taxon>
        <taxon>Dikarya</taxon>
        <taxon>Ascomycota</taxon>
        <taxon>Pezizomycotina</taxon>
        <taxon>Leotiomycetes</taxon>
        <taxon>Helotiales</taxon>
        <taxon>Hyaloscyphaceae</taxon>
        <taxon>Hyaloscypha</taxon>
    </lineage>
</organism>
<accession>A0A2J6Q402</accession>
<proteinExistence type="predicted"/>
<dbReference type="EMBL" id="KZ613483">
    <property type="protein sequence ID" value="PMD20924.1"/>
    <property type="molecule type" value="Genomic_DNA"/>
</dbReference>
<evidence type="ECO:0000313" key="2">
    <source>
        <dbReference type="Proteomes" id="UP000235672"/>
    </source>
</evidence>
<protein>
    <submittedName>
        <fullName evidence="1">Uncharacterized protein</fullName>
    </submittedName>
</protein>
<evidence type="ECO:0000313" key="1">
    <source>
        <dbReference type="EMBL" id="PMD20924.1"/>
    </source>
</evidence>
<gene>
    <name evidence="1" type="ORF">NA56DRAFT_749344</name>
</gene>
<sequence length="198" mass="21141">MQIDKTFLGWGKRGGGSVGLFWNGFEGLANDSSDSGRPLRGAGNGRKEQIGCGWAVDGFRTRQPETPLSAARNCQRCTDAAESTPSTSSHLHGGLWLLLPHAADKPPVVPKSHSFFTCSPSRLPHGADKHFVLTRIYAFAERSPRGGIAEAEDIEAQSSTDVEETPFQKGCPICLLTEISCSRVVEQGLADEACIAGA</sequence>
<keyword evidence="2" id="KW-1185">Reference proteome</keyword>
<dbReference type="AlphaFoldDB" id="A0A2J6Q402"/>